<protein>
    <submittedName>
        <fullName evidence="1">Uncharacterized protein</fullName>
    </submittedName>
</protein>
<keyword evidence="2" id="KW-1185">Reference proteome</keyword>
<reference evidence="1 2" key="1">
    <citation type="submission" date="2020-08" db="EMBL/GenBank/DDBJ databases">
        <title>Genomic Encyclopedia of Type Strains, Phase IV (KMG-IV): sequencing the most valuable type-strain genomes for metagenomic binning, comparative biology and taxonomic classification.</title>
        <authorList>
            <person name="Goeker M."/>
        </authorList>
    </citation>
    <scope>NUCLEOTIDE SEQUENCE [LARGE SCALE GENOMIC DNA]</scope>
    <source>
        <strain evidence="1 2">DSM 44197</strain>
    </source>
</reference>
<dbReference type="Proteomes" id="UP000572680">
    <property type="component" value="Unassembled WGS sequence"/>
</dbReference>
<name>A0A7W3LWV4_ACTNM</name>
<evidence type="ECO:0000313" key="2">
    <source>
        <dbReference type="Proteomes" id="UP000572680"/>
    </source>
</evidence>
<sequence>MAQEGAFGRIFNRDRRLRRRWTAALAEPDPARALARLREIRDGIAADPAGTGGLWPEFQAAMLDPRLLPLLTGDDFAALEDAGARTGAGAWWPLIAARAARGEEREARELIGRCPPSLPPEWTGLARELLRVDFGSGLLRVREAGEAARRLAVPGLEGTLALHALLVGDDPARAAALLEHAPADETAFAALLAARLRLGEHAAVAALAARPGRPTSRAIEELAELGRALHWLDTPDPTADSTADPTTGPVPVERLVRFTVALHAGEWLDYAIGRTYLLDGDARRAARVLVPLADAFPGRPDWAYHAAWALLLTGDHEGIARLHDRSPTWATACLLRDAAPDTATPQTAPETAPPAAYADLAAARAALAGGARVPIESRDWLRTGGPLGDHLEALRTVLGLRYARRAAWPMTQAVESPLFQRLPAPERLRWQGLAALLTDPGRGRALLTEAARVHGYGRAALALAVHEAREGDLAAARRLLDGPPRLEGRKPELLRTWLQARDDDADHASPDRLDALAGDLSRARHAAAHLRLRRAVLGQDHSDTEEVRRLAGEAARAFDAPGSSRDLRALARAAEALATGEPPVGEPAALRRAVPGHPWATWVLGLAELSADGAGADPALAARLAAMAEGSARAAAVLAAALAGACLRAAEHERGPFADLLAALAAAHDHPEVRRLHGLVHGAGFPGALTAARRALTAGDRDAALAALRDAPAAGPVERRIRDLLAAALAGEPGDAELPEGLPAPLTALLATAQAAALAGTDPQRCRTLLLRALPHYDVTRLVDLGRALPALCAAPGQGGGARPRELSALVRRAAADDGFDPLTLARCATAVGDHQTADKAWRTALRGTDDPAVREEYGGYLCHRAVVAHRDGGALEAARLLRGAARILDGQEPSQFLPDEDEVAEIRRVYEERLAASTAPRRRILTAEWNRADLRYRQAAASRQVAKALVHFEEMRSLAATGSLRARWED</sequence>
<dbReference type="RefSeq" id="WP_182847726.1">
    <property type="nucleotide sequence ID" value="NZ_JACJIA010000013.1"/>
</dbReference>
<organism evidence="1 2">
    <name type="scientific">Actinomadura namibiensis</name>
    <dbReference type="NCBI Taxonomy" id="182080"/>
    <lineage>
        <taxon>Bacteria</taxon>
        <taxon>Bacillati</taxon>
        <taxon>Actinomycetota</taxon>
        <taxon>Actinomycetes</taxon>
        <taxon>Streptosporangiales</taxon>
        <taxon>Thermomonosporaceae</taxon>
        <taxon>Actinomadura</taxon>
    </lineage>
</organism>
<dbReference type="EMBL" id="JACJIA010000013">
    <property type="protein sequence ID" value="MBA8955746.1"/>
    <property type="molecule type" value="Genomic_DNA"/>
</dbReference>
<accession>A0A7W3LWV4</accession>
<gene>
    <name evidence="1" type="ORF">HNR61_007428</name>
</gene>
<comment type="caution">
    <text evidence="1">The sequence shown here is derived from an EMBL/GenBank/DDBJ whole genome shotgun (WGS) entry which is preliminary data.</text>
</comment>
<dbReference type="AlphaFoldDB" id="A0A7W3LWV4"/>
<evidence type="ECO:0000313" key="1">
    <source>
        <dbReference type="EMBL" id="MBA8955746.1"/>
    </source>
</evidence>
<proteinExistence type="predicted"/>